<protein>
    <submittedName>
        <fullName evidence="3">Alpha/beta hydrolase</fullName>
    </submittedName>
</protein>
<evidence type="ECO:0000313" key="3">
    <source>
        <dbReference type="EMBL" id="MSU00709.1"/>
    </source>
</evidence>
<accession>A0A6N7XFE6</accession>
<keyword evidence="1 3" id="KW-0378">Hydrolase</keyword>
<dbReference type="Proteomes" id="UP000469523">
    <property type="component" value="Unassembled WGS sequence"/>
</dbReference>
<dbReference type="EMBL" id="VUNQ01000006">
    <property type="protein sequence ID" value="MSU00709.1"/>
    <property type="molecule type" value="Genomic_DNA"/>
</dbReference>
<comment type="caution">
    <text evidence="3">The sequence shown here is derived from an EMBL/GenBank/DDBJ whole genome shotgun (WGS) entry which is preliminary data.</text>
</comment>
<evidence type="ECO:0000259" key="2">
    <source>
        <dbReference type="Pfam" id="PF00561"/>
    </source>
</evidence>
<dbReference type="InterPro" id="IPR050266">
    <property type="entry name" value="AB_hydrolase_sf"/>
</dbReference>
<dbReference type="Pfam" id="PF00561">
    <property type="entry name" value="Abhydrolase_1"/>
    <property type="match status" value="1"/>
</dbReference>
<dbReference type="GO" id="GO:0016787">
    <property type="term" value="F:hydrolase activity"/>
    <property type="evidence" value="ECO:0007669"/>
    <property type="project" value="UniProtKB-KW"/>
</dbReference>
<keyword evidence="4" id="KW-1185">Reference proteome</keyword>
<feature type="domain" description="AB hydrolase-1" evidence="2">
    <location>
        <begin position="21"/>
        <end position="239"/>
    </location>
</feature>
<reference evidence="3 4" key="1">
    <citation type="submission" date="2019-09" db="EMBL/GenBank/DDBJ databases">
        <title>In-depth cultivation of the pig gut microbiome towards novel bacterial diversity and tailored functional studies.</title>
        <authorList>
            <person name="Wylensek D."/>
            <person name="Hitch T.C.A."/>
            <person name="Clavel T."/>
        </authorList>
    </citation>
    <scope>NUCLEOTIDE SEQUENCE [LARGE SCALE GENOMIC DNA]</scope>
    <source>
        <strain evidence="3 4">WCA3-693-APC-4?</strain>
    </source>
</reference>
<dbReference type="InterPro" id="IPR029058">
    <property type="entry name" value="AB_hydrolase_fold"/>
</dbReference>
<gene>
    <name evidence="3" type="ORF">FYJ83_04405</name>
</gene>
<dbReference type="InterPro" id="IPR000073">
    <property type="entry name" value="AB_hydrolase_1"/>
</dbReference>
<dbReference type="AlphaFoldDB" id="A0A6N7XFE6"/>
<dbReference type="PANTHER" id="PTHR43798:SF31">
    <property type="entry name" value="AB HYDROLASE SUPERFAMILY PROTEIN YCLE"/>
    <property type="match status" value="1"/>
</dbReference>
<dbReference type="PANTHER" id="PTHR43798">
    <property type="entry name" value="MONOACYLGLYCEROL LIPASE"/>
    <property type="match status" value="1"/>
</dbReference>
<dbReference type="PRINTS" id="PR00111">
    <property type="entry name" value="ABHYDROLASE"/>
</dbReference>
<organism evidence="3 4">
    <name type="scientific">Tissierella pigra</name>
    <dbReference type="NCBI Taxonomy" id="2607614"/>
    <lineage>
        <taxon>Bacteria</taxon>
        <taxon>Bacillati</taxon>
        <taxon>Bacillota</taxon>
        <taxon>Tissierellia</taxon>
        <taxon>Tissierellales</taxon>
        <taxon>Tissierellaceae</taxon>
        <taxon>Tissierella</taxon>
    </lineage>
</organism>
<evidence type="ECO:0000256" key="1">
    <source>
        <dbReference type="ARBA" id="ARBA00022801"/>
    </source>
</evidence>
<dbReference type="Gene3D" id="3.40.50.1820">
    <property type="entry name" value="alpha/beta hydrolase"/>
    <property type="match status" value="1"/>
</dbReference>
<name>A0A6N7XFE6_9FIRM</name>
<sequence>MKMKVEDTKLNYIVEGKGKDILILHGWGANINTVLPIVNILKNKFRVHALDLPGFGESTEPSEPIDSFKYAEIVKTYIDNMEIEKVTLIGHSFGGKLSIILGAKYPELVEKIVLVNSAGLIPKRGPKYYFKVYSFKTLRFLYKTLFFWMKNEEKMERFYKKFGSTDYKDSSGIMRKILVIVVNENLLPLLNKIKAPTLLIWGDKDTATPLYMGKIMEREIKDSGLVVLEGTGHYSYLDDYQRFTVILRNFLQYDAI</sequence>
<dbReference type="SUPFAM" id="SSF53474">
    <property type="entry name" value="alpha/beta-Hydrolases"/>
    <property type="match status" value="1"/>
</dbReference>
<evidence type="ECO:0000313" key="4">
    <source>
        <dbReference type="Proteomes" id="UP000469523"/>
    </source>
</evidence>
<dbReference type="GO" id="GO:0016020">
    <property type="term" value="C:membrane"/>
    <property type="evidence" value="ECO:0007669"/>
    <property type="project" value="TreeGrafter"/>
</dbReference>
<proteinExistence type="predicted"/>